<feature type="chain" id="PRO_5007131806" description="Secreted protein" evidence="1">
    <location>
        <begin position="28"/>
        <end position="358"/>
    </location>
</feature>
<feature type="signal peptide" evidence="1">
    <location>
        <begin position="1"/>
        <end position="27"/>
    </location>
</feature>
<dbReference type="AlphaFoldDB" id="A0A108UAM7"/>
<keyword evidence="3" id="KW-1185">Reference proteome</keyword>
<accession>A0A108UAM7</accession>
<dbReference type="EMBL" id="JAJA02000001">
    <property type="protein sequence ID" value="KWS05634.1"/>
    <property type="molecule type" value="Genomic_DNA"/>
</dbReference>
<organism evidence="2 3">
    <name type="scientific">Lysobacter capsici AZ78</name>
    <dbReference type="NCBI Taxonomy" id="1444315"/>
    <lineage>
        <taxon>Bacteria</taxon>
        <taxon>Pseudomonadati</taxon>
        <taxon>Pseudomonadota</taxon>
        <taxon>Gammaproteobacteria</taxon>
        <taxon>Lysobacterales</taxon>
        <taxon>Lysobacteraceae</taxon>
        <taxon>Lysobacter</taxon>
    </lineage>
</organism>
<sequence>MLRRDFLRWYVWSAAAAAALPLSAVLARTPVEPPHRSKGRAHDWDWLIGSWDVRHRRLRERLVGSDDWQDFDGKSAVWSTLGGLGTIDDNLVDLPGDPYRGLGIRAFDTVSDSWAIWWLDGRRPGHIDPPVRGKFDGDSGRFSGRDTLRGKPIVMRFTWRAIHGRRPWWEQAFSADDGATWEANWRNWFTRTDAVPKPLPPLADAPDDWAFLVGRWQVQHRRLRQRLTGSDEWDVFDGTLVNWPVLGGHGNVGDNLMRFPGGDVRGIGLRQYDPDRRQWLSWWLDGRDPTRIGAPLRGRFVDGVGTLLGEDTHDGKAILTRVVWSQITARSARWEQAASADGGVTWETNWISTFQRID</sequence>
<keyword evidence="1" id="KW-0732">Signal</keyword>
<dbReference type="Proteomes" id="UP000023435">
    <property type="component" value="Unassembled WGS sequence"/>
</dbReference>
<name>A0A108UAM7_9GAMM</name>
<evidence type="ECO:0000313" key="3">
    <source>
        <dbReference type="Proteomes" id="UP000023435"/>
    </source>
</evidence>
<evidence type="ECO:0008006" key="4">
    <source>
        <dbReference type="Google" id="ProtNLM"/>
    </source>
</evidence>
<dbReference type="RefSeq" id="WP_036105440.1">
    <property type="nucleotide sequence ID" value="NZ_JAJA02000001.1"/>
</dbReference>
<protein>
    <recommendedName>
        <fullName evidence="4">Secreted protein</fullName>
    </recommendedName>
</protein>
<proteinExistence type="predicted"/>
<dbReference type="OrthoDB" id="9814791at2"/>
<comment type="caution">
    <text evidence="2">The sequence shown here is derived from an EMBL/GenBank/DDBJ whole genome shotgun (WGS) entry which is preliminary data.</text>
</comment>
<evidence type="ECO:0000256" key="1">
    <source>
        <dbReference type="SAM" id="SignalP"/>
    </source>
</evidence>
<evidence type="ECO:0000313" key="2">
    <source>
        <dbReference type="EMBL" id="KWS05634.1"/>
    </source>
</evidence>
<gene>
    <name evidence="2" type="ORF">AZ78_3186</name>
</gene>
<reference evidence="2 3" key="1">
    <citation type="journal article" date="2014" name="Genome Announc.">
        <title>Draft Genome Sequence of Lysobacter capsici AZ78, a Bacterium Antagonistic to Plant-Pathogenic Oomycetes.</title>
        <authorList>
            <person name="Puopolo G."/>
            <person name="Sonego P."/>
            <person name="Engelen K."/>
            <person name="Pertot I."/>
        </authorList>
    </citation>
    <scope>NUCLEOTIDE SEQUENCE [LARGE SCALE GENOMIC DNA]</scope>
    <source>
        <strain evidence="2 3">AZ78</strain>
    </source>
</reference>